<keyword evidence="5 7" id="KW-0067">ATP-binding</keyword>
<feature type="binding site" evidence="7">
    <location>
        <begin position="10"/>
        <end position="15"/>
    </location>
    <ligand>
        <name>ATP</name>
        <dbReference type="ChEBI" id="CHEBI:30616"/>
    </ligand>
</feature>
<dbReference type="CDD" id="cd00464">
    <property type="entry name" value="SK"/>
    <property type="match status" value="1"/>
</dbReference>
<dbReference type="EC" id="2.7.1.71" evidence="7"/>
<keyword evidence="7" id="KW-0460">Magnesium</keyword>
<feature type="binding site" evidence="7">
    <location>
        <position position="141"/>
    </location>
    <ligand>
        <name>substrate</name>
    </ligand>
</feature>
<feature type="binding site" evidence="7">
    <location>
        <position position="119"/>
    </location>
    <ligand>
        <name>ATP</name>
        <dbReference type="ChEBI" id="CHEBI:30616"/>
    </ligand>
</feature>
<dbReference type="InterPro" id="IPR027417">
    <property type="entry name" value="P-loop_NTPase"/>
</dbReference>
<reference evidence="8 9" key="1">
    <citation type="submission" date="2019-05" db="EMBL/GenBank/DDBJ databases">
        <title>Flagellimonas sp. AsT0115, sp. nov., isolated from a marine red algae, Asparagopsis taxiformis.</title>
        <authorList>
            <person name="Kim J."/>
            <person name="Jeong S.E."/>
            <person name="Jeon C.O."/>
        </authorList>
    </citation>
    <scope>NUCLEOTIDE SEQUENCE [LARGE SCALE GENOMIC DNA]</scope>
    <source>
        <strain evidence="8 9">AsT0115</strain>
    </source>
</reference>
<dbReference type="Proteomes" id="UP000751614">
    <property type="component" value="Unassembled WGS sequence"/>
</dbReference>
<keyword evidence="7" id="KW-0479">Metal-binding</keyword>
<evidence type="ECO:0000313" key="9">
    <source>
        <dbReference type="Proteomes" id="UP000751614"/>
    </source>
</evidence>
<comment type="similarity">
    <text evidence="7">Belongs to the shikimate kinase family.</text>
</comment>
<comment type="caution">
    <text evidence="8">The sequence shown here is derived from an EMBL/GenBank/DDBJ whole genome shotgun (WGS) entry which is preliminary data.</text>
</comment>
<evidence type="ECO:0000313" key="8">
    <source>
        <dbReference type="EMBL" id="TMU50783.1"/>
    </source>
</evidence>
<sequence length="171" mass="19756">MKVVLVGYMASGKSSVGKALAEEMGLEFIDLDHYIEEQQQMTISDIFREKGEIFFRKLEHEMLHRVLSENEDIVLSTGGGTPCYGTNMGTILNQADHSIYLQLPVSSLVERIAKEKEERPLVRELTDDELAEFVGKHLFERRQFYTRSTYVLDCHEKSIERLVEEIKQELL</sequence>
<dbReference type="RefSeq" id="WP_138839122.1">
    <property type="nucleotide sequence ID" value="NZ_VCNI01000004.1"/>
</dbReference>
<organism evidence="8 9">
    <name type="scientific">Flagellimonas algicola</name>
    <dbReference type="NCBI Taxonomy" id="2583815"/>
    <lineage>
        <taxon>Bacteria</taxon>
        <taxon>Pseudomonadati</taxon>
        <taxon>Bacteroidota</taxon>
        <taxon>Flavobacteriia</taxon>
        <taxon>Flavobacteriales</taxon>
        <taxon>Flavobacteriaceae</taxon>
        <taxon>Flagellimonas</taxon>
    </lineage>
</organism>
<dbReference type="InterPro" id="IPR031322">
    <property type="entry name" value="Shikimate/glucono_kinase"/>
</dbReference>
<comment type="cofactor">
    <cofactor evidence="7">
        <name>Mg(2+)</name>
        <dbReference type="ChEBI" id="CHEBI:18420"/>
    </cofactor>
    <text evidence="7">Binds 1 Mg(2+) ion per subunit.</text>
</comment>
<dbReference type="EMBL" id="VCNI01000004">
    <property type="protein sequence ID" value="TMU50783.1"/>
    <property type="molecule type" value="Genomic_DNA"/>
</dbReference>
<feature type="binding site" evidence="7">
    <location>
        <position position="14"/>
    </location>
    <ligand>
        <name>Mg(2+)</name>
        <dbReference type="ChEBI" id="CHEBI:18420"/>
    </ligand>
</feature>
<gene>
    <name evidence="7" type="primary">aroK</name>
    <name evidence="8" type="ORF">FGG15_18475</name>
</gene>
<dbReference type="PANTHER" id="PTHR21087">
    <property type="entry name" value="SHIKIMATE KINASE"/>
    <property type="match status" value="1"/>
</dbReference>
<dbReference type="Pfam" id="PF01202">
    <property type="entry name" value="SKI"/>
    <property type="match status" value="1"/>
</dbReference>
<evidence type="ECO:0000256" key="1">
    <source>
        <dbReference type="ARBA" id="ARBA00022605"/>
    </source>
</evidence>
<accession>A0ABY2WGU5</accession>
<keyword evidence="3 7" id="KW-0547">Nucleotide-binding</keyword>
<keyword evidence="1 7" id="KW-0028">Amino-acid biosynthesis</keyword>
<feature type="binding site" evidence="7">
    <location>
        <position position="79"/>
    </location>
    <ligand>
        <name>substrate</name>
    </ligand>
</feature>
<evidence type="ECO:0000256" key="6">
    <source>
        <dbReference type="ARBA" id="ARBA00023141"/>
    </source>
</evidence>
<keyword evidence="2 7" id="KW-0808">Transferase</keyword>
<evidence type="ECO:0000256" key="7">
    <source>
        <dbReference type="HAMAP-Rule" id="MF_00109"/>
    </source>
</evidence>
<comment type="subcellular location">
    <subcellularLocation>
        <location evidence="7">Cytoplasm</location>
    </subcellularLocation>
</comment>
<dbReference type="InterPro" id="IPR000623">
    <property type="entry name" value="Shikimate_kinase/TSH1"/>
</dbReference>
<name>A0ABY2WGU5_9FLAO</name>
<evidence type="ECO:0000256" key="4">
    <source>
        <dbReference type="ARBA" id="ARBA00022777"/>
    </source>
</evidence>
<comment type="function">
    <text evidence="7">Catalyzes the specific phosphorylation of the 3-hydroxyl group of shikimic acid using ATP as a cosubstrate.</text>
</comment>
<keyword evidence="4 7" id="KW-0418">Kinase</keyword>
<feature type="binding site" evidence="7">
    <location>
        <position position="56"/>
    </location>
    <ligand>
        <name>substrate</name>
    </ligand>
</feature>
<keyword evidence="6 7" id="KW-0057">Aromatic amino acid biosynthesis</keyword>
<evidence type="ECO:0000256" key="3">
    <source>
        <dbReference type="ARBA" id="ARBA00022741"/>
    </source>
</evidence>
<evidence type="ECO:0000256" key="2">
    <source>
        <dbReference type="ARBA" id="ARBA00022679"/>
    </source>
</evidence>
<dbReference type="SUPFAM" id="SSF52540">
    <property type="entry name" value="P-loop containing nucleoside triphosphate hydrolases"/>
    <property type="match status" value="1"/>
</dbReference>
<dbReference type="PANTHER" id="PTHR21087:SF16">
    <property type="entry name" value="SHIKIMATE KINASE 1, CHLOROPLASTIC"/>
    <property type="match status" value="1"/>
</dbReference>
<feature type="binding site" evidence="7">
    <location>
        <position position="32"/>
    </location>
    <ligand>
        <name>substrate</name>
    </ligand>
</feature>
<comment type="pathway">
    <text evidence="7">Metabolic intermediate biosynthesis; chorismate biosynthesis; chorismate from D-erythrose 4-phosphate and phosphoenolpyruvate: step 5/7.</text>
</comment>
<proteinExistence type="inferred from homology"/>
<keyword evidence="9" id="KW-1185">Reference proteome</keyword>
<keyword evidence="7" id="KW-0963">Cytoplasm</keyword>
<comment type="subunit">
    <text evidence="7">Monomer.</text>
</comment>
<protein>
    <recommendedName>
        <fullName evidence="7">Shikimate kinase</fullName>
        <shortName evidence="7">SK</shortName>
        <ecNumber evidence="7">2.7.1.71</ecNumber>
    </recommendedName>
</protein>
<dbReference type="HAMAP" id="MF_00109">
    <property type="entry name" value="Shikimate_kinase"/>
    <property type="match status" value="1"/>
</dbReference>
<evidence type="ECO:0000256" key="5">
    <source>
        <dbReference type="ARBA" id="ARBA00022840"/>
    </source>
</evidence>
<dbReference type="PRINTS" id="PR01100">
    <property type="entry name" value="SHIKIMTKNASE"/>
</dbReference>
<dbReference type="Gene3D" id="3.40.50.300">
    <property type="entry name" value="P-loop containing nucleotide triphosphate hydrolases"/>
    <property type="match status" value="1"/>
</dbReference>
<dbReference type="GO" id="GO:0016301">
    <property type="term" value="F:kinase activity"/>
    <property type="evidence" value="ECO:0007669"/>
    <property type="project" value="UniProtKB-KW"/>
</dbReference>
<comment type="catalytic activity">
    <reaction evidence="7">
        <text>shikimate + ATP = 3-phosphoshikimate + ADP + H(+)</text>
        <dbReference type="Rhea" id="RHEA:13121"/>
        <dbReference type="ChEBI" id="CHEBI:15378"/>
        <dbReference type="ChEBI" id="CHEBI:30616"/>
        <dbReference type="ChEBI" id="CHEBI:36208"/>
        <dbReference type="ChEBI" id="CHEBI:145989"/>
        <dbReference type="ChEBI" id="CHEBI:456216"/>
        <dbReference type="EC" id="2.7.1.71"/>
    </reaction>
</comment>
<comment type="caution">
    <text evidence="7">Lacks conserved residue(s) required for the propagation of feature annotation.</text>
</comment>